<evidence type="ECO:0000256" key="1">
    <source>
        <dbReference type="ARBA" id="ARBA00023125"/>
    </source>
</evidence>
<dbReference type="Gene3D" id="1.10.150.130">
    <property type="match status" value="1"/>
</dbReference>
<dbReference type="AlphaFoldDB" id="A0A9D2NVS1"/>
<reference evidence="2" key="1">
    <citation type="journal article" date="2021" name="PeerJ">
        <title>Extensive microbial diversity within the chicken gut microbiome revealed by metagenomics and culture.</title>
        <authorList>
            <person name="Gilroy R."/>
            <person name="Ravi A."/>
            <person name="Getino M."/>
            <person name="Pursley I."/>
            <person name="Horton D.L."/>
            <person name="Alikhan N.F."/>
            <person name="Baker D."/>
            <person name="Gharbi K."/>
            <person name="Hall N."/>
            <person name="Watson M."/>
            <person name="Adriaenssens E.M."/>
            <person name="Foster-Nyarko E."/>
            <person name="Jarju S."/>
            <person name="Secka A."/>
            <person name="Antonio M."/>
            <person name="Oren A."/>
            <person name="Chaudhuri R.R."/>
            <person name="La Ragione R."/>
            <person name="Hildebrand F."/>
            <person name="Pallen M.J."/>
        </authorList>
    </citation>
    <scope>NUCLEOTIDE SEQUENCE</scope>
    <source>
        <strain evidence="2">ChiGjej1B1-1692</strain>
    </source>
</reference>
<comment type="caution">
    <text evidence="2">The sequence shown here is derived from an EMBL/GenBank/DDBJ whole genome shotgun (WGS) entry which is preliminary data.</text>
</comment>
<reference evidence="2" key="2">
    <citation type="submission" date="2021-04" db="EMBL/GenBank/DDBJ databases">
        <authorList>
            <person name="Gilroy R."/>
        </authorList>
    </citation>
    <scope>NUCLEOTIDE SEQUENCE</scope>
    <source>
        <strain evidence="2">ChiGjej1B1-1692</strain>
    </source>
</reference>
<dbReference type="SUPFAM" id="SSF56349">
    <property type="entry name" value="DNA breaking-rejoining enzymes"/>
    <property type="match status" value="1"/>
</dbReference>
<name>A0A9D2NVS1_9FIRM</name>
<dbReference type="InterPro" id="IPR010998">
    <property type="entry name" value="Integrase_recombinase_N"/>
</dbReference>
<dbReference type="GO" id="GO:0003677">
    <property type="term" value="F:DNA binding"/>
    <property type="evidence" value="ECO:0007669"/>
    <property type="project" value="UniProtKB-KW"/>
</dbReference>
<dbReference type="Proteomes" id="UP000823894">
    <property type="component" value="Unassembled WGS sequence"/>
</dbReference>
<gene>
    <name evidence="2" type="ORF">H9757_04235</name>
</gene>
<organism evidence="2 3">
    <name type="scientific">Candidatus Mediterraneibacter faecigallinarum</name>
    <dbReference type="NCBI Taxonomy" id="2838669"/>
    <lineage>
        <taxon>Bacteria</taxon>
        <taxon>Bacillati</taxon>
        <taxon>Bacillota</taxon>
        <taxon>Clostridia</taxon>
        <taxon>Lachnospirales</taxon>
        <taxon>Lachnospiraceae</taxon>
        <taxon>Mediterraneibacter</taxon>
    </lineage>
</organism>
<protein>
    <submittedName>
        <fullName evidence="2">Uncharacterized protein</fullName>
    </submittedName>
</protein>
<dbReference type="EMBL" id="DWWK01000051">
    <property type="protein sequence ID" value="HJC38255.1"/>
    <property type="molecule type" value="Genomic_DNA"/>
</dbReference>
<proteinExistence type="predicted"/>
<evidence type="ECO:0000313" key="3">
    <source>
        <dbReference type="Proteomes" id="UP000823894"/>
    </source>
</evidence>
<dbReference type="InterPro" id="IPR011010">
    <property type="entry name" value="DNA_brk_join_enz"/>
</dbReference>
<accession>A0A9D2NVS1</accession>
<feature type="non-terminal residue" evidence="2">
    <location>
        <position position="479"/>
    </location>
</feature>
<sequence>MAVLALKQVETQQDASILQARLQKETSEVKNPYKGKVIEFMVSEDMETIADLDYPARVRFEKWLPDHTDSAEYRHYLVSFDRIKQYSVSKEIHIAADGKPVRPNYENTILFLLYHPNPDIRAMFRKATKKHELAWDFTRAVPEKLKRQIFDILHYALENDTAFETRRKHLLGLRELYDFCADEKIDDIEQMELAQEQQFKGLDSERLKPCNRVGIISFCRKALFMQTEKINWNAHVWYMERFQIQPERLDAASPVSSISFTEVTHKKNRELLKKYIRYGLGITNLSVSVIRGEHSAIRNFLNDICQDENEDVCSVTPAQMDDYFKKQRQRSVQAETYNKNVMCIQHFFNFLKVRQYIERIPFDAECCLKKIIPRHLDRSVAQEAADEILEKLCCFPETIRIMYLHLWGVGLRISEVCTLKGNAYYIQGKEWFDGTKQDEKFGIGQNGEILSVQFGLYAAEDITAADGMAIPKDGLIEIA</sequence>
<keyword evidence="1" id="KW-0238">DNA-binding</keyword>
<evidence type="ECO:0000313" key="2">
    <source>
        <dbReference type="EMBL" id="HJC38255.1"/>
    </source>
</evidence>